<evidence type="ECO:0000313" key="1">
    <source>
        <dbReference type="EMBL" id="CAG8719610.1"/>
    </source>
</evidence>
<dbReference type="AlphaFoldDB" id="A0A9N9I448"/>
<accession>A0A9N9I448</accession>
<dbReference type="Proteomes" id="UP000789759">
    <property type="component" value="Unassembled WGS sequence"/>
</dbReference>
<sequence>SLDVNAYGNNSKCYILLIITNAFSYEEIKESLKKQIQQFLTNKMNIKMSLYKTDLATNKPVYYLKDFKNMLWKWFYEEYLDNIKHSSFYTHLQEN</sequence>
<gene>
    <name evidence="1" type="ORF">CPELLU_LOCUS12815</name>
</gene>
<organism evidence="1 2">
    <name type="scientific">Cetraspora pellucida</name>
    <dbReference type="NCBI Taxonomy" id="1433469"/>
    <lineage>
        <taxon>Eukaryota</taxon>
        <taxon>Fungi</taxon>
        <taxon>Fungi incertae sedis</taxon>
        <taxon>Mucoromycota</taxon>
        <taxon>Glomeromycotina</taxon>
        <taxon>Glomeromycetes</taxon>
        <taxon>Diversisporales</taxon>
        <taxon>Gigasporaceae</taxon>
        <taxon>Cetraspora</taxon>
    </lineage>
</organism>
<comment type="caution">
    <text evidence="1">The sequence shown here is derived from an EMBL/GenBank/DDBJ whole genome shotgun (WGS) entry which is preliminary data.</text>
</comment>
<protein>
    <submittedName>
        <fullName evidence="1">14051_t:CDS:1</fullName>
    </submittedName>
</protein>
<feature type="non-terminal residue" evidence="1">
    <location>
        <position position="1"/>
    </location>
</feature>
<proteinExistence type="predicted"/>
<evidence type="ECO:0000313" key="2">
    <source>
        <dbReference type="Proteomes" id="UP000789759"/>
    </source>
</evidence>
<dbReference type="OrthoDB" id="2435317at2759"/>
<name>A0A9N9I448_9GLOM</name>
<keyword evidence="2" id="KW-1185">Reference proteome</keyword>
<dbReference type="EMBL" id="CAJVQA010012802">
    <property type="protein sequence ID" value="CAG8719610.1"/>
    <property type="molecule type" value="Genomic_DNA"/>
</dbReference>
<reference evidence="1" key="1">
    <citation type="submission" date="2021-06" db="EMBL/GenBank/DDBJ databases">
        <authorList>
            <person name="Kallberg Y."/>
            <person name="Tangrot J."/>
            <person name="Rosling A."/>
        </authorList>
    </citation>
    <scope>NUCLEOTIDE SEQUENCE</scope>
    <source>
        <strain evidence="1">FL966</strain>
    </source>
</reference>